<dbReference type="Proteomes" id="UP000831880">
    <property type="component" value="Chromosome"/>
</dbReference>
<dbReference type="InterPro" id="IPR015856">
    <property type="entry name" value="ABC_transpr_CbiO/EcfA_su"/>
</dbReference>
<dbReference type="InterPro" id="IPR050095">
    <property type="entry name" value="ECF_ABC_transporter_ATP-bd"/>
</dbReference>
<dbReference type="NCBIfam" id="NF010167">
    <property type="entry name" value="PRK13648.1"/>
    <property type="match status" value="2"/>
</dbReference>
<dbReference type="CDD" id="cd03225">
    <property type="entry name" value="ABC_cobalt_CbiO_domain1"/>
    <property type="match status" value="2"/>
</dbReference>
<dbReference type="SMART" id="SM00382">
    <property type="entry name" value="AAA"/>
    <property type="match status" value="2"/>
</dbReference>
<dbReference type="RefSeq" id="WP_244755117.1">
    <property type="nucleotide sequence ID" value="NZ_CP095074.1"/>
</dbReference>
<keyword evidence="7" id="KW-1278">Translocase</keyword>
<dbReference type="GO" id="GO:0005524">
    <property type="term" value="F:ATP binding"/>
    <property type="evidence" value="ECO:0007669"/>
    <property type="project" value="UniProtKB-KW"/>
</dbReference>
<dbReference type="PROSITE" id="PS50893">
    <property type="entry name" value="ABC_TRANSPORTER_2"/>
    <property type="match status" value="2"/>
</dbReference>
<evidence type="ECO:0000313" key="11">
    <source>
        <dbReference type="Proteomes" id="UP000831880"/>
    </source>
</evidence>
<comment type="similarity">
    <text evidence="2">Belongs to the ABC transporter superfamily.</text>
</comment>
<feature type="domain" description="ABC transporter" evidence="9">
    <location>
        <begin position="4"/>
        <end position="245"/>
    </location>
</feature>
<comment type="subcellular location">
    <subcellularLocation>
        <location evidence="1">Cell membrane</location>
        <topology evidence="1">Peripheral membrane protein</topology>
    </subcellularLocation>
</comment>
<evidence type="ECO:0000256" key="7">
    <source>
        <dbReference type="ARBA" id="ARBA00022967"/>
    </source>
</evidence>
<evidence type="ECO:0000256" key="3">
    <source>
        <dbReference type="ARBA" id="ARBA00022448"/>
    </source>
</evidence>
<dbReference type="PANTHER" id="PTHR43553">
    <property type="entry name" value="HEAVY METAL TRANSPORTER"/>
    <property type="match status" value="1"/>
</dbReference>
<dbReference type="Pfam" id="PF00005">
    <property type="entry name" value="ABC_tran"/>
    <property type="match status" value="2"/>
</dbReference>
<dbReference type="Gene3D" id="3.40.50.300">
    <property type="entry name" value="P-loop containing nucleotide triphosphate hydrolases"/>
    <property type="match status" value="2"/>
</dbReference>
<dbReference type="SUPFAM" id="SSF52540">
    <property type="entry name" value="P-loop containing nucleoside triphosphate hydrolases"/>
    <property type="match status" value="2"/>
</dbReference>
<sequence length="551" mass="61885">MKLIEVNQLHVRFEEEENDVLSNVSFSMDEGESLLLSGPSGCGKSTLTYGLNGIHPRELDGTMTGDIQFRGHPVENYPPGEMSQHAGVVFQDPESQFCMITVEDEVAFGLENIGTPVEQISGLIDQALLLVGLEGIKLRAISTLSGGQKQKLALACVLAMEPELLILDEPTANLDPKATRDFIETIEKLQKDKGFALIVIEHQLDGWVSFIERGVMMDRSGRIFYDGPIRQGISIHKHTLQEQGIWMPAITEYVIEKGWMNQFDHLPLTVDDFLDEWIGKREEVGGSSATRVDRSSIPILELTSISWMKSDRKIIDDVSLEVREGEFIAIAGANGSGKTSLSRIMSGIQKPGMGKVSFSGKSLYSWKEIDLRQHLGYVFQNPEHQLITDTVYDEVAFSLRIQQMGEAEMDKQVRDILSTCQLDGLAHRHPYTLSQGQKRRLSVATMIVDHQELLILDEPTFGQDAKSTKQLMDLLDMRCSNGSTIVMITHDMELVDRFADRVLVINEGQIVADQHPHRLWENSNLADWQLDYPVRVKLKHLIEREGLYAPS</sequence>
<dbReference type="InterPro" id="IPR003439">
    <property type="entry name" value="ABC_transporter-like_ATP-bd"/>
</dbReference>
<evidence type="ECO:0000259" key="9">
    <source>
        <dbReference type="PROSITE" id="PS50893"/>
    </source>
</evidence>
<dbReference type="InterPro" id="IPR017871">
    <property type="entry name" value="ABC_transporter-like_CS"/>
</dbReference>
<keyword evidence="5" id="KW-0547">Nucleotide-binding</keyword>
<keyword evidence="11" id="KW-1185">Reference proteome</keyword>
<evidence type="ECO:0000256" key="8">
    <source>
        <dbReference type="ARBA" id="ARBA00023136"/>
    </source>
</evidence>
<protein>
    <submittedName>
        <fullName evidence="10">Energy-coupling factor ABC transporter ATP-binding protein</fullName>
    </submittedName>
</protein>
<evidence type="ECO:0000313" key="10">
    <source>
        <dbReference type="EMBL" id="UOQ95264.1"/>
    </source>
</evidence>
<accession>A0ABY4H562</accession>
<dbReference type="InterPro" id="IPR003593">
    <property type="entry name" value="AAA+_ATPase"/>
</dbReference>
<keyword evidence="4" id="KW-1003">Cell membrane</keyword>
<evidence type="ECO:0000256" key="2">
    <source>
        <dbReference type="ARBA" id="ARBA00005417"/>
    </source>
</evidence>
<evidence type="ECO:0000256" key="6">
    <source>
        <dbReference type="ARBA" id="ARBA00022840"/>
    </source>
</evidence>
<keyword evidence="6 10" id="KW-0067">ATP-binding</keyword>
<keyword evidence="8" id="KW-0472">Membrane</keyword>
<dbReference type="EMBL" id="CP095074">
    <property type="protein sequence ID" value="UOQ95264.1"/>
    <property type="molecule type" value="Genomic_DNA"/>
</dbReference>
<dbReference type="InterPro" id="IPR027417">
    <property type="entry name" value="P-loop_NTPase"/>
</dbReference>
<reference evidence="10 11" key="1">
    <citation type="submission" date="2022-04" db="EMBL/GenBank/DDBJ databases">
        <title>Halobacillus sp. isolated from saltern.</title>
        <authorList>
            <person name="Won M."/>
            <person name="Lee C.-M."/>
            <person name="Woen H.-Y."/>
            <person name="Kwon S.-W."/>
        </authorList>
    </citation>
    <scope>NUCLEOTIDE SEQUENCE [LARGE SCALE GENOMIC DNA]</scope>
    <source>
        <strain evidence="10 11">SSTM10-2</strain>
    </source>
</reference>
<keyword evidence="3" id="KW-0813">Transport</keyword>
<organism evidence="10 11">
    <name type="scientific">Halobacillus shinanisalinarum</name>
    <dbReference type="NCBI Taxonomy" id="2932258"/>
    <lineage>
        <taxon>Bacteria</taxon>
        <taxon>Bacillati</taxon>
        <taxon>Bacillota</taxon>
        <taxon>Bacilli</taxon>
        <taxon>Bacillales</taxon>
        <taxon>Bacillaceae</taxon>
        <taxon>Halobacillus</taxon>
    </lineage>
</organism>
<dbReference type="PROSITE" id="PS00211">
    <property type="entry name" value="ABC_TRANSPORTER_1"/>
    <property type="match status" value="2"/>
</dbReference>
<evidence type="ECO:0000256" key="1">
    <source>
        <dbReference type="ARBA" id="ARBA00004202"/>
    </source>
</evidence>
<feature type="domain" description="ABC transporter" evidence="9">
    <location>
        <begin position="300"/>
        <end position="532"/>
    </location>
</feature>
<gene>
    <name evidence="10" type="ORF">MUO14_10220</name>
</gene>
<evidence type="ECO:0000256" key="4">
    <source>
        <dbReference type="ARBA" id="ARBA00022475"/>
    </source>
</evidence>
<evidence type="ECO:0000256" key="5">
    <source>
        <dbReference type="ARBA" id="ARBA00022741"/>
    </source>
</evidence>
<name>A0ABY4H562_9BACI</name>
<proteinExistence type="inferred from homology"/>